<keyword evidence="2" id="KW-1185">Reference proteome</keyword>
<dbReference type="InterPro" id="IPR012337">
    <property type="entry name" value="RNaseH-like_sf"/>
</dbReference>
<dbReference type="OrthoDB" id="1607513at2759"/>
<gene>
    <name evidence="1" type="ORF">PSYICH_LOCUS6443</name>
</gene>
<dbReference type="AlphaFoldDB" id="A0A9P0CVU9"/>
<name>A0A9P0CVU9_9CUCU</name>
<evidence type="ECO:0000313" key="2">
    <source>
        <dbReference type="Proteomes" id="UP001153636"/>
    </source>
</evidence>
<reference evidence="1" key="1">
    <citation type="submission" date="2022-01" db="EMBL/GenBank/DDBJ databases">
        <authorList>
            <person name="King R."/>
        </authorList>
    </citation>
    <scope>NUCLEOTIDE SEQUENCE</scope>
</reference>
<dbReference type="Proteomes" id="UP001153636">
    <property type="component" value="Chromosome 2"/>
</dbReference>
<proteinExistence type="predicted"/>
<dbReference type="EMBL" id="OV651814">
    <property type="protein sequence ID" value="CAH1106795.1"/>
    <property type="molecule type" value="Genomic_DNA"/>
</dbReference>
<protein>
    <submittedName>
        <fullName evidence="1">Uncharacterized protein</fullName>
    </submittedName>
</protein>
<accession>A0A9P0CVU9</accession>
<sequence>MFSRFLKLREPLISTPAILNVQHRKPNQNDWNIIQYCCDALKYFDEITVHISSEKNVTISKIIVYIARRFTNKNIENIPVECQNMSEGCYERDKVSITELCSKAAKVPLCEIEINIEAQPAEKMQPEKKSIWDEYDQQTSHLTRTQNATAASVVEVNRYIQEPLLKRSEDPLQWWYKPKEIYPRLKL</sequence>
<dbReference type="SUPFAM" id="SSF53098">
    <property type="entry name" value="Ribonuclease H-like"/>
    <property type="match status" value="1"/>
</dbReference>
<organism evidence="1 2">
    <name type="scientific">Psylliodes chrysocephalus</name>
    <dbReference type="NCBI Taxonomy" id="3402493"/>
    <lineage>
        <taxon>Eukaryota</taxon>
        <taxon>Metazoa</taxon>
        <taxon>Ecdysozoa</taxon>
        <taxon>Arthropoda</taxon>
        <taxon>Hexapoda</taxon>
        <taxon>Insecta</taxon>
        <taxon>Pterygota</taxon>
        <taxon>Neoptera</taxon>
        <taxon>Endopterygota</taxon>
        <taxon>Coleoptera</taxon>
        <taxon>Polyphaga</taxon>
        <taxon>Cucujiformia</taxon>
        <taxon>Chrysomeloidea</taxon>
        <taxon>Chrysomelidae</taxon>
        <taxon>Galerucinae</taxon>
        <taxon>Alticini</taxon>
        <taxon>Psylliodes</taxon>
    </lineage>
</organism>
<evidence type="ECO:0000313" key="1">
    <source>
        <dbReference type="EMBL" id="CAH1106795.1"/>
    </source>
</evidence>